<dbReference type="CDD" id="cd01948">
    <property type="entry name" value="EAL"/>
    <property type="match status" value="1"/>
</dbReference>
<gene>
    <name evidence="3" type="ORF">HJO_14347</name>
</gene>
<keyword evidence="4" id="KW-1185">Reference proteome</keyword>
<evidence type="ECO:0000313" key="4">
    <source>
        <dbReference type="Proteomes" id="UP000025171"/>
    </source>
</evidence>
<feature type="domain" description="EAL" evidence="2">
    <location>
        <begin position="136"/>
        <end position="398"/>
    </location>
</feature>
<evidence type="ECO:0000259" key="2">
    <source>
        <dbReference type="PROSITE" id="PS50883"/>
    </source>
</evidence>
<dbReference type="Gene3D" id="3.20.20.450">
    <property type="entry name" value="EAL domain"/>
    <property type="match status" value="1"/>
</dbReference>
<proteinExistence type="predicted"/>
<dbReference type="InterPro" id="IPR001633">
    <property type="entry name" value="EAL_dom"/>
</dbReference>
<dbReference type="Pfam" id="PF00563">
    <property type="entry name" value="EAL"/>
    <property type="match status" value="1"/>
</dbReference>
<name>A0A059FFT0_9PROT</name>
<dbReference type="PROSITE" id="PS50883">
    <property type="entry name" value="EAL"/>
    <property type="match status" value="1"/>
</dbReference>
<dbReference type="eggNOG" id="COG2200">
    <property type="taxonomic scope" value="Bacteria"/>
</dbReference>
<protein>
    <submittedName>
        <fullName evidence="3">EAL domain-containing protein</fullName>
    </submittedName>
</protein>
<comment type="caution">
    <text evidence="3">The sequence shown here is derived from an EMBL/GenBank/DDBJ whole genome shotgun (WGS) entry which is preliminary data.</text>
</comment>
<reference evidence="3 4" key="1">
    <citation type="journal article" date="2014" name="Antonie Van Leeuwenhoek">
        <title>Hyphomonas beringensis sp. nov. and Hyphomonas chukchiensis sp. nov., isolated from surface seawater of the Bering Sea and Chukchi Sea.</title>
        <authorList>
            <person name="Li C."/>
            <person name="Lai Q."/>
            <person name="Li G."/>
            <person name="Dong C."/>
            <person name="Wang J."/>
            <person name="Liao Y."/>
            <person name="Shao Z."/>
        </authorList>
    </citation>
    <scope>NUCLEOTIDE SEQUENCE [LARGE SCALE GENOMIC DNA]</scope>
    <source>
        <strain evidence="3 4">MHS-2</strain>
    </source>
</reference>
<dbReference type="RefSeq" id="WP_035618160.1">
    <property type="nucleotide sequence ID" value="NZ_ARYK01000008.1"/>
</dbReference>
<dbReference type="OrthoDB" id="7178689at2"/>
<sequence length="409" mass="45608">MTFVLFLLYIAIGAGVGYGVNAFAGIDLPLSIASGAITSAILGQIHVLTASGRSSRELDERMMMVERTGRDTAERVNVMEARTEAVEATVKHELTERRDALVSEMKQLEGLIDRLSRSFEAKLAEPTVSTIVAPQEDAILRDVKDALKDGRVDLHLQPIVSLPQRRVSFYEGFTRLRRPDGSLILPAEFLDAARRANLMGIIDNFTLFRCVQIVRRLAERDRRVGVFCNIAASSLEDTTFFPMFLKFMTENRDLSGAVIFEIRADRFETRSPVMRENMDKLTALGFRFSIDHAADLGLDLPRLQAAGVRFIKMNGTTLIEQLRDPHGPRPVSSINRRVDGDEVSAVFSRYGVTMVAEKIEDEASVVEILEYDIPYGQGHIFGAPRPIKASLMEETAPPSELMQRLSNFG</sequence>
<organism evidence="3 4">
    <name type="scientific">Hyphomonas johnsonii MHS-2</name>
    <dbReference type="NCBI Taxonomy" id="1280950"/>
    <lineage>
        <taxon>Bacteria</taxon>
        <taxon>Pseudomonadati</taxon>
        <taxon>Pseudomonadota</taxon>
        <taxon>Alphaproteobacteria</taxon>
        <taxon>Hyphomonadales</taxon>
        <taxon>Hyphomonadaceae</taxon>
        <taxon>Hyphomonas</taxon>
    </lineage>
</organism>
<dbReference type="SUPFAM" id="SSF141868">
    <property type="entry name" value="EAL domain-like"/>
    <property type="match status" value="1"/>
</dbReference>
<accession>A0A059FFT0</accession>
<evidence type="ECO:0000313" key="3">
    <source>
        <dbReference type="EMBL" id="KCZ89406.1"/>
    </source>
</evidence>
<dbReference type="Proteomes" id="UP000025171">
    <property type="component" value="Unassembled WGS sequence"/>
</dbReference>
<dbReference type="EMBL" id="ARYK01000008">
    <property type="protein sequence ID" value="KCZ89406.1"/>
    <property type="molecule type" value="Genomic_DNA"/>
</dbReference>
<dbReference type="PANTHER" id="PTHR33121">
    <property type="entry name" value="CYCLIC DI-GMP PHOSPHODIESTERASE PDEF"/>
    <property type="match status" value="1"/>
</dbReference>
<dbReference type="InterPro" id="IPR050706">
    <property type="entry name" value="Cyclic-di-GMP_PDE-like"/>
</dbReference>
<dbReference type="GO" id="GO:0071111">
    <property type="term" value="F:cyclic-guanylate-specific phosphodiesterase activity"/>
    <property type="evidence" value="ECO:0007669"/>
    <property type="project" value="InterPro"/>
</dbReference>
<dbReference type="PATRIC" id="fig|1280950.3.peg.2882"/>
<evidence type="ECO:0000256" key="1">
    <source>
        <dbReference type="SAM" id="Coils"/>
    </source>
</evidence>
<dbReference type="PANTHER" id="PTHR33121:SF79">
    <property type="entry name" value="CYCLIC DI-GMP PHOSPHODIESTERASE PDED-RELATED"/>
    <property type="match status" value="1"/>
</dbReference>
<dbReference type="STRING" id="1280950.HJO_14347"/>
<dbReference type="InterPro" id="IPR035919">
    <property type="entry name" value="EAL_sf"/>
</dbReference>
<dbReference type="SMART" id="SM00052">
    <property type="entry name" value="EAL"/>
    <property type="match status" value="1"/>
</dbReference>
<keyword evidence="1" id="KW-0175">Coiled coil</keyword>
<feature type="coiled-coil region" evidence="1">
    <location>
        <begin position="91"/>
        <end position="125"/>
    </location>
</feature>
<dbReference type="AlphaFoldDB" id="A0A059FFT0"/>